<comment type="caution">
    <text evidence="2">The sequence shown here is derived from an EMBL/GenBank/DDBJ whole genome shotgun (WGS) entry which is preliminary data.</text>
</comment>
<evidence type="ECO:0000313" key="3">
    <source>
        <dbReference type="Proteomes" id="UP000018948"/>
    </source>
</evidence>
<feature type="region of interest" description="Disordered" evidence="1">
    <location>
        <begin position="1"/>
        <end position="43"/>
    </location>
</feature>
<evidence type="ECO:0000256" key="1">
    <source>
        <dbReference type="SAM" id="MobiDB-lite"/>
    </source>
</evidence>
<reference evidence="2 3" key="1">
    <citation type="submission" date="2013-11" db="EMBL/GenBank/DDBJ databases">
        <title>The Genome Sequence of Phytophthora parasitica P10297.</title>
        <authorList>
            <consortium name="The Broad Institute Genomics Platform"/>
            <person name="Russ C."/>
            <person name="Tyler B."/>
            <person name="Panabieres F."/>
            <person name="Shan W."/>
            <person name="Tripathy S."/>
            <person name="Grunwald N."/>
            <person name="Machado M."/>
            <person name="Johnson C.S."/>
            <person name="Walker B."/>
            <person name="Young S.K."/>
            <person name="Zeng Q."/>
            <person name="Gargeya S."/>
            <person name="Fitzgerald M."/>
            <person name="Haas B."/>
            <person name="Abouelleil A."/>
            <person name="Allen A.W."/>
            <person name="Alvarado L."/>
            <person name="Arachchi H.M."/>
            <person name="Berlin A.M."/>
            <person name="Chapman S.B."/>
            <person name="Gainer-Dewar J."/>
            <person name="Goldberg J."/>
            <person name="Griggs A."/>
            <person name="Gujja S."/>
            <person name="Hansen M."/>
            <person name="Howarth C."/>
            <person name="Imamovic A."/>
            <person name="Ireland A."/>
            <person name="Larimer J."/>
            <person name="McCowan C."/>
            <person name="Murphy C."/>
            <person name="Pearson M."/>
            <person name="Poon T.W."/>
            <person name="Priest M."/>
            <person name="Roberts A."/>
            <person name="Saif S."/>
            <person name="Shea T."/>
            <person name="Sisk P."/>
            <person name="Sykes S."/>
            <person name="Wortman J."/>
            <person name="Nusbaum C."/>
            <person name="Birren B."/>
        </authorList>
    </citation>
    <scope>NUCLEOTIDE SEQUENCE [LARGE SCALE GENOMIC DNA]</scope>
    <source>
        <strain evidence="2 3">P10297</strain>
    </source>
</reference>
<gene>
    <name evidence="2" type="ORF">F442_04246</name>
</gene>
<protein>
    <submittedName>
        <fullName evidence="2">Uncharacterized protein</fullName>
    </submittedName>
</protein>
<organism evidence="2 3">
    <name type="scientific">Phytophthora nicotianae P10297</name>
    <dbReference type="NCBI Taxonomy" id="1317064"/>
    <lineage>
        <taxon>Eukaryota</taxon>
        <taxon>Sar</taxon>
        <taxon>Stramenopiles</taxon>
        <taxon>Oomycota</taxon>
        <taxon>Peronosporomycetes</taxon>
        <taxon>Peronosporales</taxon>
        <taxon>Peronosporaceae</taxon>
        <taxon>Phytophthora</taxon>
    </lineage>
</organism>
<feature type="compositionally biased region" description="Acidic residues" evidence="1">
    <location>
        <begin position="13"/>
        <end position="43"/>
    </location>
</feature>
<sequence>MRFPKAAKLPDVSECDDSSSDEVDDEMGSDVNDADSELSDEDLGIVYDTAFDFEGDEEKEADSL</sequence>
<evidence type="ECO:0000313" key="2">
    <source>
        <dbReference type="EMBL" id="ETP50252.1"/>
    </source>
</evidence>
<proteinExistence type="predicted"/>
<dbReference type="Proteomes" id="UP000018948">
    <property type="component" value="Unassembled WGS sequence"/>
</dbReference>
<name>W2ZSF3_PHYNI</name>
<accession>W2ZSF3</accession>
<dbReference type="AlphaFoldDB" id="W2ZSF3"/>
<dbReference type="EMBL" id="ANIY01000974">
    <property type="protein sequence ID" value="ETP50252.1"/>
    <property type="molecule type" value="Genomic_DNA"/>
</dbReference>